<accession>A0A1Y6CQX8</accession>
<dbReference type="InterPro" id="IPR053174">
    <property type="entry name" value="LpxI"/>
</dbReference>
<gene>
    <name evidence="3" type="ORF">SAMN05428998_12953</name>
</gene>
<dbReference type="PANTHER" id="PTHR39962">
    <property type="entry name" value="BLL4848 PROTEIN"/>
    <property type="match status" value="1"/>
</dbReference>
<dbReference type="RefSeq" id="WP_085125579.1">
    <property type="nucleotide sequence ID" value="NZ_FWZX01000029.1"/>
</dbReference>
<dbReference type="Pfam" id="PF06230">
    <property type="entry name" value="LpxI_C"/>
    <property type="match status" value="1"/>
</dbReference>
<dbReference type="InterPro" id="IPR010415">
    <property type="entry name" value="LpxI_C"/>
</dbReference>
<name>A0A1Y6CQX8_9PROT</name>
<evidence type="ECO:0000259" key="2">
    <source>
        <dbReference type="Pfam" id="PF17930"/>
    </source>
</evidence>
<dbReference type="InterPro" id="IPR043167">
    <property type="entry name" value="LpxI_C_sf"/>
</dbReference>
<reference evidence="3 4" key="1">
    <citation type="submission" date="2017-04" db="EMBL/GenBank/DDBJ databases">
        <authorList>
            <person name="Afonso C.L."/>
            <person name="Miller P.J."/>
            <person name="Scott M.A."/>
            <person name="Spackman E."/>
            <person name="Goraichik I."/>
            <person name="Dimitrov K.M."/>
            <person name="Suarez D.L."/>
            <person name="Swayne D.E."/>
        </authorList>
    </citation>
    <scope>NUCLEOTIDE SEQUENCE [LARGE SCALE GENOMIC DNA]</scope>
    <source>
        <strain evidence="3 4">USBA 355</strain>
    </source>
</reference>
<dbReference type="InterPro" id="IPR041255">
    <property type="entry name" value="LpxI_N"/>
</dbReference>
<dbReference type="STRING" id="560819.SAMN05428998_12953"/>
<evidence type="ECO:0008006" key="5">
    <source>
        <dbReference type="Google" id="ProtNLM"/>
    </source>
</evidence>
<dbReference type="EMBL" id="FWZX01000029">
    <property type="protein sequence ID" value="SMF70569.1"/>
    <property type="molecule type" value="Genomic_DNA"/>
</dbReference>
<dbReference type="AlphaFoldDB" id="A0A1Y6CQX8"/>
<dbReference type="PANTHER" id="PTHR39962:SF1">
    <property type="entry name" value="LPXI FAMILY PROTEIN"/>
    <property type="match status" value="1"/>
</dbReference>
<dbReference type="Gene3D" id="3.40.140.80">
    <property type="match status" value="1"/>
</dbReference>
<dbReference type="Gene3D" id="3.40.50.20">
    <property type="match status" value="1"/>
</dbReference>
<sequence length="285" mass="29210">MAAAEAGSAPRTLGIIAGAGPVPRRLIAACREDGRGVCVVAFEGQTDPETVAGVAHLWTRLGAAGEILDFLRAQGAGELVLAGPIRRPSLGEVRPDWRAARFFARIGKRAFSDDGLLGSIVRALEEEEGFRVVGIDQVLGGGTLPPGPLGRHRPDAQAEADIRRGIEVAAAVGRLDIGQAVVVQQGSVLGIEAIEGTDALLARCAGLRLAGPGGVLVKLKKPQQERRVDLPTVGLATIEGARAAGLRGIALDAGGTLIVDRRETVAAADAAGLFLVAVEGSSGGR</sequence>
<evidence type="ECO:0000313" key="3">
    <source>
        <dbReference type="EMBL" id="SMF70569.1"/>
    </source>
</evidence>
<feature type="domain" description="LpxI N-terminal" evidence="2">
    <location>
        <begin position="13"/>
        <end position="139"/>
    </location>
</feature>
<protein>
    <recommendedName>
        <fullName evidence="5">UDP-2,3-diacylglucosamine pyrophosphatase</fullName>
    </recommendedName>
</protein>
<dbReference type="Proteomes" id="UP000192917">
    <property type="component" value="Unassembled WGS sequence"/>
</dbReference>
<proteinExistence type="predicted"/>
<evidence type="ECO:0000259" key="1">
    <source>
        <dbReference type="Pfam" id="PF06230"/>
    </source>
</evidence>
<keyword evidence="4" id="KW-1185">Reference proteome</keyword>
<evidence type="ECO:0000313" key="4">
    <source>
        <dbReference type="Proteomes" id="UP000192917"/>
    </source>
</evidence>
<dbReference type="Pfam" id="PF17930">
    <property type="entry name" value="LpxI_N"/>
    <property type="match status" value="1"/>
</dbReference>
<feature type="domain" description="LpxI C-terminal" evidence="1">
    <location>
        <begin position="146"/>
        <end position="276"/>
    </location>
</feature>
<organism evidence="3 4">
    <name type="scientific">Tistlia consotensis USBA 355</name>
    <dbReference type="NCBI Taxonomy" id="560819"/>
    <lineage>
        <taxon>Bacteria</taxon>
        <taxon>Pseudomonadati</taxon>
        <taxon>Pseudomonadota</taxon>
        <taxon>Alphaproteobacteria</taxon>
        <taxon>Rhodospirillales</taxon>
        <taxon>Rhodovibrionaceae</taxon>
        <taxon>Tistlia</taxon>
    </lineage>
</organism>